<name>A0ABW2IYW0_9GAMM</name>
<evidence type="ECO:0000313" key="2">
    <source>
        <dbReference type="Proteomes" id="UP001596506"/>
    </source>
</evidence>
<accession>A0ABW2IYW0</accession>
<keyword evidence="2" id="KW-1185">Reference proteome</keyword>
<gene>
    <name evidence="1" type="ORF">ACFQQA_15225</name>
</gene>
<reference evidence="2" key="1">
    <citation type="journal article" date="2019" name="Int. J. Syst. Evol. Microbiol.">
        <title>The Global Catalogue of Microorganisms (GCM) 10K type strain sequencing project: providing services to taxonomists for standard genome sequencing and annotation.</title>
        <authorList>
            <consortium name="The Broad Institute Genomics Platform"/>
            <consortium name="The Broad Institute Genome Sequencing Center for Infectious Disease"/>
            <person name="Wu L."/>
            <person name="Ma J."/>
        </authorList>
    </citation>
    <scope>NUCLEOTIDE SEQUENCE [LARGE SCALE GENOMIC DNA]</scope>
    <source>
        <strain evidence="2">CCUG 60559</strain>
    </source>
</reference>
<dbReference type="EMBL" id="JBHTBD010000007">
    <property type="protein sequence ID" value="MFC7296073.1"/>
    <property type="molecule type" value="Genomic_DNA"/>
</dbReference>
<protein>
    <submittedName>
        <fullName evidence="1">Uncharacterized protein</fullName>
    </submittedName>
</protein>
<dbReference type="Proteomes" id="UP001596506">
    <property type="component" value="Unassembled WGS sequence"/>
</dbReference>
<dbReference type="RefSeq" id="WP_157807837.1">
    <property type="nucleotide sequence ID" value="NZ_JBHTBD010000007.1"/>
</dbReference>
<evidence type="ECO:0000313" key="1">
    <source>
        <dbReference type="EMBL" id="MFC7296073.1"/>
    </source>
</evidence>
<comment type="caution">
    <text evidence="1">The sequence shown here is derived from an EMBL/GenBank/DDBJ whole genome shotgun (WGS) entry which is preliminary data.</text>
</comment>
<organism evidence="1 2">
    <name type="scientific">Marinobacter aromaticivorans</name>
    <dbReference type="NCBI Taxonomy" id="1494078"/>
    <lineage>
        <taxon>Bacteria</taxon>
        <taxon>Pseudomonadati</taxon>
        <taxon>Pseudomonadota</taxon>
        <taxon>Gammaproteobacteria</taxon>
        <taxon>Pseudomonadales</taxon>
        <taxon>Marinobacteraceae</taxon>
        <taxon>Marinobacter</taxon>
    </lineage>
</organism>
<sequence length="101" mass="11314">MLDATTPADLRICEGLSLQLYRSHNGASNPSRYGLLTRARRHGHRGGKVGILRPMLLAFFTGTLSPSFKWRHYQLYRLLIALQLALAHTPVYISTTSHLGI</sequence>
<proteinExistence type="predicted"/>